<dbReference type="InterPro" id="IPR006015">
    <property type="entry name" value="Universal_stress_UspA"/>
</dbReference>
<dbReference type="EMBL" id="NGFN01000208">
    <property type="protein sequence ID" value="OUC99622.1"/>
    <property type="molecule type" value="Genomic_DNA"/>
</dbReference>
<keyword evidence="3" id="KW-0067">ATP-binding</keyword>
<keyword evidence="7" id="KW-1185">Reference proteome</keyword>
<keyword evidence="2" id="KW-0547">Nucleotide-binding</keyword>
<reference evidence="6 7" key="1">
    <citation type="submission" date="2017-05" db="EMBL/GenBank/DDBJ databases">
        <title>Biotechnological potential of actinobacteria isolated from South African environments.</title>
        <authorList>
            <person name="Le Roes-Hill M."/>
            <person name="Prins A."/>
            <person name="Durrell K.A."/>
        </authorList>
    </citation>
    <scope>NUCLEOTIDE SEQUENCE [LARGE SCALE GENOMIC DNA]</scope>
    <source>
        <strain evidence="6 7">HMC13</strain>
    </source>
</reference>
<evidence type="ECO:0000256" key="1">
    <source>
        <dbReference type="ARBA" id="ARBA00008791"/>
    </source>
</evidence>
<dbReference type="Proteomes" id="UP000195105">
    <property type="component" value="Unassembled WGS sequence"/>
</dbReference>
<comment type="caution">
    <text evidence="6">The sequence shown here is derived from an EMBL/GenBank/DDBJ whole genome shotgun (WGS) entry which is preliminary data.</text>
</comment>
<dbReference type="AlphaFoldDB" id="A0A243RWR0"/>
<protein>
    <submittedName>
        <fullName evidence="6">Universal stress protein UspA</fullName>
    </submittedName>
</protein>
<dbReference type="GO" id="GO:0005524">
    <property type="term" value="F:ATP binding"/>
    <property type="evidence" value="ECO:0007669"/>
    <property type="project" value="UniProtKB-KW"/>
</dbReference>
<dbReference type="PRINTS" id="PR01438">
    <property type="entry name" value="UNVRSLSTRESS"/>
</dbReference>
<evidence type="ECO:0000259" key="5">
    <source>
        <dbReference type="Pfam" id="PF00582"/>
    </source>
</evidence>
<dbReference type="SUPFAM" id="SSF52402">
    <property type="entry name" value="Adenine nucleotide alpha hydrolases-like"/>
    <property type="match status" value="2"/>
</dbReference>
<dbReference type="PANTHER" id="PTHR46268:SF27">
    <property type="entry name" value="UNIVERSAL STRESS PROTEIN RV2623"/>
    <property type="match status" value="1"/>
</dbReference>
<organism evidence="6 7">
    <name type="scientific">Streptomyces swartbergensis</name>
    <dbReference type="NCBI Taxonomy" id="487165"/>
    <lineage>
        <taxon>Bacteria</taxon>
        <taxon>Bacillati</taxon>
        <taxon>Actinomycetota</taxon>
        <taxon>Actinomycetes</taxon>
        <taxon>Kitasatosporales</taxon>
        <taxon>Streptomycetaceae</taxon>
        <taxon>Streptomyces</taxon>
    </lineage>
</organism>
<evidence type="ECO:0000256" key="3">
    <source>
        <dbReference type="ARBA" id="ARBA00022840"/>
    </source>
</evidence>
<evidence type="ECO:0000313" key="7">
    <source>
        <dbReference type="Proteomes" id="UP000195105"/>
    </source>
</evidence>
<dbReference type="Pfam" id="PF00582">
    <property type="entry name" value="Usp"/>
    <property type="match status" value="2"/>
</dbReference>
<dbReference type="Gene3D" id="3.40.50.620">
    <property type="entry name" value="HUPs"/>
    <property type="match status" value="2"/>
</dbReference>
<accession>A0A243RWR0</accession>
<dbReference type="PANTHER" id="PTHR46268">
    <property type="entry name" value="STRESS RESPONSE PROTEIN NHAX"/>
    <property type="match status" value="1"/>
</dbReference>
<feature type="domain" description="UspA" evidence="5">
    <location>
        <begin position="31"/>
        <end position="169"/>
    </location>
</feature>
<feature type="region of interest" description="Disordered" evidence="4">
    <location>
        <begin position="1"/>
        <end position="27"/>
    </location>
</feature>
<dbReference type="InterPro" id="IPR006016">
    <property type="entry name" value="UspA"/>
</dbReference>
<evidence type="ECO:0000313" key="6">
    <source>
        <dbReference type="EMBL" id="OUC99622.1"/>
    </source>
</evidence>
<feature type="domain" description="UspA" evidence="5">
    <location>
        <begin position="177"/>
        <end position="317"/>
    </location>
</feature>
<evidence type="ECO:0000256" key="4">
    <source>
        <dbReference type="SAM" id="MobiDB-lite"/>
    </source>
</evidence>
<proteinExistence type="inferred from homology"/>
<comment type="similarity">
    <text evidence="1">Belongs to the universal stress protein A family.</text>
</comment>
<gene>
    <name evidence="6" type="ORF">CA983_27755</name>
</gene>
<evidence type="ECO:0000256" key="2">
    <source>
        <dbReference type="ARBA" id="ARBA00022741"/>
    </source>
</evidence>
<dbReference type="InterPro" id="IPR014729">
    <property type="entry name" value="Rossmann-like_a/b/a_fold"/>
</dbReference>
<name>A0A243RWR0_9ACTN</name>
<sequence>MGGARGWEGRTPGCRPRRRHGERGERSVVPRPVVVGVDGSPSALAAVVAAAQEARMREARLHVVHAFIWPAMHVPPGGSPLGPPAGGVQESVGQLLAEAVERALATAPEVVVDHAVVAGEAVTALEAESRTAQLMVVGHRGSGGFAGLLLGSTSVHLAAHSHCPVMVVRDRPTKDGPVLVAVDGTPHSRGAIAFAFDEASMLGTDLVALHVWGTWSDHGDTRPVDLLDLVGDVENLQAHEERLLDEALSGHREEHPGVTVHARVVRGRTRPTLIEASRGAQLMVVGARGRGGFTGLLLGSVSQVVLHHAHCPVTVVRPGQR</sequence>